<keyword evidence="2" id="KW-1185">Reference proteome</keyword>
<dbReference type="SUPFAM" id="SSF56672">
    <property type="entry name" value="DNA/RNA polymerases"/>
    <property type="match status" value="1"/>
</dbReference>
<dbReference type="CDD" id="cd09272">
    <property type="entry name" value="RNase_HI_RT_Ty1"/>
    <property type="match status" value="1"/>
</dbReference>
<evidence type="ECO:0000313" key="1">
    <source>
        <dbReference type="EMBL" id="GAA0152464.1"/>
    </source>
</evidence>
<comment type="caution">
    <text evidence="1">The sequence shown here is derived from an EMBL/GenBank/DDBJ whole genome shotgun (WGS) entry which is preliminary data.</text>
</comment>
<proteinExistence type="predicted"/>
<protein>
    <submittedName>
        <fullName evidence="1">Transmembrane signal receptor</fullName>
    </submittedName>
</protein>
<sequence>MLNKVSDFALTIYSDSDWAGCQATRRSTSDLCIYLGSNIISWCSKKEQTVARSSTEAEYRALASAAAEKTWLQQLLGELRIPIPKTPVVFCDNVSAMYLCYNPVLHSRSKHIHIDYHFVREKLALGDLTVNIWV</sequence>
<gene>
    <name evidence="1" type="ORF">LIER_10940</name>
</gene>
<dbReference type="InterPro" id="IPR043502">
    <property type="entry name" value="DNA/RNA_pol_sf"/>
</dbReference>
<organism evidence="1 2">
    <name type="scientific">Lithospermum erythrorhizon</name>
    <name type="common">Purple gromwell</name>
    <name type="synonym">Lithospermum officinale var. erythrorhizon</name>
    <dbReference type="NCBI Taxonomy" id="34254"/>
    <lineage>
        <taxon>Eukaryota</taxon>
        <taxon>Viridiplantae</taxon>
        <taxon>Streptophyta</taxon>
        <taxon>Embryophyta</taxon>
        <taxon>Tracheophyta</taxon>
        <taxon>Spermatophyta</taxon>
        <taxon>Magnoliopsida</taxon>
        <taxon>eudicotyledons</taxon>
        <taxon>Gunneridae</taxon>
        <taxon>Pentapetalae</taxon>
        <taxon>asterids</taxon>
        <taxon>lamiids</taxon>
        <taxon>Boraginales</taxon>
        <taxon>Boraginaceae</taxon>
        <taxon>Boraginoideae</taxon>
        <taxon>Lithospermeae</taxon>
        <taxon>Lithospermum</taxon>
    </lineage>
</organism>
<reference evidence="1 2" key="1">
    <citation type="submission" date="2024-01" db="EMBL/GenBank/DDBJ databases">
        <title>The complete chloroplast genome sequence of Lithospermum erythrorhizon: insights into the phylogenetic relationship among Boraginaceae species and the maternal lineages of purple gromwells.</title>
        <authorList>
            <person name="Okada T."/>
            <person name="Watanabe K."/>
        </authorList>
    </citation>
    <scope>NUCLEOTIDE SEQUENCE [LARGE SCALE GENOMIC DNA]</scope>
</reference>
<dbReference type="PANTHER" id="PTHR11439:SF524">
    <property type="entry name" value="RNA-DIRECTED DNA POLYMERASE, PROTEIN KINASE RLK-PELLE-DLSV FAMILY"/>
    <property type="match status" value="1"/>
</dbReference>
<dbReference type="PANTHER" id="PTHR11439">
    <property type="entry name" value="GAG-POL-RELATED RETROTRANSPOSON"/>
    <property type="match status" value="1"/>
</dbReference>
<keyword evidence="1" id="KW-0472">Membrane</keyword>
<evidence type="ECO:0000313" key="2">
    <source>
        <dbReference type="Proteomes" id="UP001454036"/>
    </source>
</evidence>
<name>A0AAV3PL55_LITER</name>
<dbReference type="Proteomes" id="UP001454036">
    <property type="component" value="Unassembled WGS sequence"/>
</dbReference>
<keyword evidence="1" id="KW-0675">Receptor</keyword>
<dbReference type="EMBL" id="BAABME010001989">
    <property type="protein sequence ID" value="GAA0152464.1"/>
    <property type="molecule type" value="Genomic_DNA"/>
</dbReference>
<accession>A0AAV3PL55</accession>
<dbReference type="AlphaFoldDB" id="A0AAV3PL55"/>
<keyword evidence="1" id="KW-0812">Transmembrane</keyword>